<dbReference type="PANTHER" id="PTHR21043">
    <property type="entry name" value="IOJAP SUPERFAMILY ORTHOLOG"/>
    <property type="match status" value="1"/>
</dbReference>
<gene>
    <name evidence="2 3" type="primary">rsfS</name>
    <name evidence="3" type="ORF">WMO43_07220</name>
</gene>
<sequence length="116" mass="13371">MNQSAEMVKIAAKALEDKKAEDIRVIDIREISTIADFFVIANGTNANQLAAMRDAVDEELYKAGYHTKQVEGNQNSTWILMDYNDIIVHIFSKEDRLFYNLERMWTDGKQIDVNQL</sequence>
<dbReference type="Proteomes" id="UP001454489">
    <property type="component" value="Unassembled WGS sequence"/>
</dbReference>
<comment type="subcellular location">
    <subcellularLocation>
        <location evidence="2">Cytoplasm</location>
    </subcellularLocation>
</comment>
<evidence type="ECO:0000256" key="2">
    <source>
        <dbReference type="HAMAP-Rule" id="MF_01477"/>
    </source>
</evidence>
<comment type="caution">
    <text evidence="3">The sequence shown here is derived from an EMBL/GenBank/DDBJ whole genome shotgun (WGS) entry which is preliminary data.</text>
</comment>
<dbReference type="SUPFAM" id="SSF81301">
    <property type="entry name" value="Nucleotidyltransferase"/>
    <property type="match status" value="1"/>
</dbReference>
<dbReference type="HAMAP" id="MF_01477">
    <property type="entry name" value="Iojap_RsfS"/>
    <property type="match status" value="1"/>
</dbReference>
<dbReference type="InterPro" id="IPR043519">
    <property type="entry name" value="NT_sf"/>
</dbReference>
<comment type="function">
    <text evidence="2">Functions as a ribosomal silencing factor. Interacts with ribosomal protein uL14 (rplN), blocking formation of intersubunit bridge B8. Prevents association of the 30S and 50S ribosomal subunits and the formation of functional ribosomes, thus repressing translation.</text>
</comment>
<keyword evidence="2" id="KW-0963">Cytoplasm</keyword>
<keyword evidence="4" id="KW-1185">Reference proteome</keyword>
<dbReference type="InterPro" id="IPR004394">
    <property type="entry name" value="Iojap/RsfS/C7orf30"/>
</dbReference>
<evidence type="ECO:0000313" key="3">
    <source>
        <dbReference type="EMBL" id="MEQ2557657.1"/>
    </source>
</evidence>
<comment type="similarity">
    <text evidence="1 2">Belongs to the Iojap/RsfS family.</text>
</comment>
<dbReference type="NCBIfam" id="TIGR00090">
    <property type="entry name" value="rsfS_iojap_ybeB"/>
    <property type="match status" value="1"/>
</dbReference>
<dbReference type="PANTHER" id="PTHR21043:SF0">
    <property type="entry name" value="MITOCHONDRIAL ASSEMBLY OF RIBOSOMAL LARGE SUBUNIT PROTEIN 1"/>
    <property type="match status" value="1"/>
</dbReference>
<keyword evidence="2" id="KW-0678">Repressor</keyword>
<keyword evidence="2" id="KW-0810">Translation regulation</keyword>
<accession>A0ABV1HEA3</accession>
<dbReference type="Pfam" id="PF02410">
    <property type="entry name" value="RsfS"/>
    <property type="match status" value="1"/>
</dbReference>
<evidence type="ECO:0000313" key="4">
    <source>
        <dbReference type="Proteomes" id="UP001454489"/>
    </source>
</evidence>
<dbReference type="EMBL" id="JBBMEX010000006">
    <property type="protein sequence ID" value="MEQ2557657.1"/>
    <property type="molecule type" value="Genomic_DNA"/>
</dbReference>
<organism evidence="3 4">
    <name type="scientific">Maccoyibacter intestinihominis</name>
    <dbReference type="NCBI Taxonomy" id="3133499"/>
    <lineage>
        <taxon>Bacteria</taxon>
        <taxon>Bacillati</taxon>
        <taxon>Bacillota</taxon>
        <taxon>Clostridia</taxon>
        <taxon>Lachnospirales</taxon>
        <taxon>Lachnospiraceae</taxon>
        <taxon>Maccoyibacter</taxon>
    </lineage>
</organism>
<protein>
    <recommendedName>
        <fullName evidence="2">Ribosomal silencing factor RsfS</fullName>
    </recommendedName>
</protein>
<proteinExistence type="inferred from homology"/>
<comment type="subunit">
    <text evidence="2">Interacts with ribosomal protein uL14 (rplN).</text>
</comment>
<reference evidence="3 4" key="1">
    <citation type="submission" date="2024-03" db="EMBL/GenBank/DDBJ databases">
        <title>Human intestinal bacterial collection.</title>
        <authorList>
            <person name="Pauvert C."/>
            <person name="Hitch T.C.A."/>
            <person name="Clavel T."/>
        </authorList>
    </citation>
    <scope>NUCLEOTIDE SEQUENCE [LARGE SCALE GENOMIC DNA]</scope>
    <source>
        <strain evidence="3 4">CLA-AA-H185</strain>
    </source>
</reference>
<evidence type="ECO:0000256" key="1">
    <source>
        <dbReference type="ARBA" id="ARBA00010574"/>
    </source>
</evidence>
<dbReference type="RefSeq" id="WP_353530732.1">
    <property type="nucleotide sequence ID" value="NZ_JBBMEX010000006.1"/>
</dbReference>
<dbReference type="Gene3D" id="3.30.460.10">
    <property type="entry name" value="Beta Polymerase, domain 2"/>
    <property type="match status" value="1"/>
</dbReference>
<name>A0ABV1HEA3_9FIRM</name>